<feature type="active site" evidence="8">
    <location>
        <position position="147"/>
    </location>
</feature>
<dbReference type="KEGG" id="ccp:CHC_T00000985001"/>
<feature type="binding site" evidence="9">
    <location>
        <position position="289"/>
    </location>
    <ligand>
        <name>Mg(2+)</name>
        <dbReference type="ChEBI" id="CHEBI:18420"/>
        <label>1</label>
    </ligand>
</feature>
<keyword evidence="16" id="KW-1185">Reference proteome</keyword>
<dbReference type="OMA" id="SFWICPR"/>
<evidence type="ECO:0000256" key="13">
    <source>
        <dbReference type="SAM" id="MobiDB-lite"/>
    </source>
</evidence>
<feature type="compositionally biased region" description="Polar residues" evidence="13">
    <location>
        <begin position="341"/>
        <end position="365"/>
    </location>
</feature>
<dbReference type="EMBL" id="HG002335">
    <property type="protein sequence ID" value="CDF41262.1"/>
    <property type="molecule type" value="Genomic_DNA"/>
</dbReference>
<keyword evidence="9" id="KW-0464">Manganese</keyword>
<evidence type="ECO:0000256" key="8">
    <source>
        <dbReference type="PIRSR" id="PIRSR604808-1"/>
    </source>
</evidence>
<dbReference type="RefSeq" id="XP_005711556.1">
    <property type="nucleotide sequence ID" value="XM_005711499.1"/>
</dbReference>
<feature type="compositionally biased region" description="Basic residues" evidence="13">
    <location>
        <begin position="374"/>
        <end position="385"/>
    </location>
</feature>
<dbReference type="Pfam" id="PF03372">
    <property type="entry name" value="Exo_endo_phos"/>
    <property type="match status" value="1"/>
</dbReference>
<keyword evidence="12" id="KW-0227">DNA damage</keyword>
<evidence type="ECO:0000256" key="6">
    <source>
        <dbReference type="ARBA" id="ARBA00022842"/>
    </source>
</evidence>
<dbReference type="InterPro" id="IPR004808">
    <property type="entry name" value="AP_endonuc_1"/>
</dbReference>
<dbReference type="PROSITE" id="PS51999">
    <property type="entry name" value="ZF_GRF"/>
    <property type="match status" value="1"/>
</dbReference>
<feature type="region of interest" description="Disordered" evidence="13">
    <location>
        <begin position="341"/>
        <end position="437"/>
    </location>
</feature>
<dbReference type="EC" id="3.1.-.-" evidence="12"/>
<dbReference type="Pfam" id="PF06839">
    <property type="entry name" value="Zn_ribbon_GRF"/>
    <property type="match status" value="1"/>
</dbReference>
<feature type="active site" description="Proton acceptor" evidence="8">
    <location>
        <position position="289"/>
    </location>
</feature>
<evidence type="ECO:0000313" key="16">
    <source>
        <dbReference type="Proteomes" id="UP000012073"/>
    </source>
</evidence>
<comment type="similarity">
    <text evidence="1 12">Belongs to the DNA repair enzymes AP/ExoA family.</text>
</comment>
<feature type="binding site" evidence="9">
    <location>
        <position position="186"/>
    </location>
    <ligand>
        <name>Mg(2+)</name>
        <dbReference type="ChEBI" id="CHEBI:18420"/>
        <label>1</label>
    </ligand>
</feature>
<feature type="site" description="Important for catalytic activity" evidence="10">
    <location>
        <position position="262"/>
    </location>
</feature>
<dbReference type="GeneID" id="17319273"/>
<keyword evidence="4" id="KW-0378">Hydrolase</keyword>
<keyword evidence="2 9" id="KW-0479">Metal-binding</keyword>
<dbReference type="NCBIfam" id="TIGR00633">
    <property type="entry name" value="xth"/>
    <property type="match status" value="1"/>
</dbReference>
<dbReference type="InterPro" id="IPR005135">
    <property type="entry name" value="Endo/exonuclease/phosphatase"/>
</dbReference>
<feature type="binding site" evidence="9">
    <location>
        <position position="33"/>
    </location>
    <ligand>
        <name>Mg(2+)</name>
        <dbReference type="ChEBI" id="CHEBI:18420"/>
        <label>1</label>
    </ligand>
</feature>
<dbReference type="STRING" id="2769.R7QRZ1"/>
<dbReference type="GO" id="GO:0005634">
    <property type="term" value="C:nucleus"/>
    <property type="evidence" value="ECO:0007669"/>
    <property type="project" value="TreeGrafter"/>
</dbReference>
<dbReference type="Gramene" id="CDF41262">
    <property type="protein sequence ID" value="CDF41262"/>
    <property type="gene ID" value="CHC_T00000985001"/>
</dbReference>
<keyword evidence="5" id="KW-0862">Zinc</keyword>
<dbReference type="PhylomeDB" id="R7QRZ1"/>
<protein>
    <recommendedName>
        <fullName evidence="12">DNA-(apurinic or apyrimidinic site) endonuclease</fullName>
        <ecNumber evidence="12">3.1.-.-</ecNumber>
    </recommendedName>
</protein>
<feature type="compositionally biased region" description="Polar residues" evidence="13">
    <location>
        <begin position="410"/>
        <end position="430"/>
    </location>
</feature>
<evidence type="ECO:0000256" key="3">
    <source>
        <dbReference type="ARBA" id="ARBA00022771"/>
    </source>
</evidence>
<evidence type="ECO:0000256" key="1">
    <source>
        <dbReference type="ARBA" id="ARBA00007092"/>
    </source>
</evidence>
<sequence length="510" mass="56612">MKVVSWNVNGLRKFRPLGDMFKQLNADILCFQETRVSGEWDDSLESLAFVAGYDSFFSICKEKRGYSGVATFCRRGVATPWNAGEGLRSKVGGASISFNEAGACGSCKFEVCPCEGKGCSEESMSLIEDEGRCVITDHGLFVLVNVYIPAVSVEGRSAFKMQFLHALLAKIEALRAKSRNVMVAGDFNICPSISDCAERIPQSLHMEWAMRPSRCWFRNLLSSTGSDFVDSFKEKHPFKMNAYTCWSEMTRARENNHGVRIDLIVMNRSLFTRAVREADIEAGVMGSDHCPVTVSLSDTEFSGQVPKQPPPFCTKYMKRFSVRQQTLTNLFLNKSQRYANKDATTTESIRPTTQNPLVPQSNASKSPLGVASKRQIRKGKEKPKNHTNLGLLSSPRFSDSASKKHDTLPPGSSKQSSVKSDENLWSSTQKADSDRKKETALAWRKLLKGPPPPPLCRHGERCVLNTVLKPGENKGKTFFSCPYPAGEGLNANCKFFKWAPFKAGNGVLPY</sequence>
<dbReference type="GO" id="GO:0008311">
    <property type="term" value="F:double-stranded DNA 3'-5' DNA exonuclease activity"/>
    <property type="evidence" value="ECO:0007669"/>
    <property type="project" value="TreeGrafter"/>
</dbReference>
<reference evidence="16" key="1">
    <citation type="journal article" date="2013" name="Proc. Natl. Acad. Sci. U.S.A.">
        <title>Genome structure and metabolic features in the red seaweed Chondrus crispus shed light on evolution of the Archaeplastida.</title>
        <authorList>
            <person name="Collen J."/>
            <person name="Porcel B."/>
            <person name="Carre W."/>
            <person name="Ball S.G."/>
            <person name="Chaparro C."/>
            <person name="Tonon T."/>
            <person name="Barbeyron T."/>
            <person name="Michel G."/>
            <person name="Noel B."/>
            <person name="Valentin K."/>
            <person name="Elias M."/>
            <person name="Artiguenave F."/>
            <person name="Arun A."/>
            <person name="Aury J.M."/>
            <person name="Barbosa-Neto J.F."/>
            <person name="Bothwell J.H."/>
            <person name="Bouget F.Y."/>
            <person name="Brillet L."/>
            <person name="Cabello-Hurtado F."/>
            <person name="Capella-Gutierrez S."/>
            <person name="Charrier B."/>
            <person name="Cladiere L."/>
            <person name="Cock J.M."/>
            <person name="Coelho S.M."/>
            <person name="Colleoni C."/>
            <person name="Czjzek M."/>
            <person name="Da Silva C."/>
            <person name="Delage L."/>
            <person name="Denoeud F."/>
            <person name="Deschamps P."/>
            <person name="Dittami S.M."/>
            <person name="Gabaldon T."/>
            <person name="Gachon C.M."/>
            <person name="Groisillier A."/>
            <person name="Herve C."/>
            <person name="Jabbari K."/>
            <person name="Katinka M."/>
            <person name="Kloareg B."/>
            <person name="Kowalczyk N."/>
            <person name="Labadie K."/>
            <person name="Leblanc C."/>
            <person name="Lopez P.J."/>
            <person name="McLachlan D.H."/>
            <person name="Meslet-Cladiere L."/>
            <person name="Moustafa A."/>
            <person name="Nehr Z."/>
            <person name="Nyvall Collen P."/>
            <person name="Panaud O."/>
            <person name="Partensky F."/>
            <person name="Poulain J."/>
            <person name="Rensing S.A."/>
            <person name="Rousvoal S."/>
            <person name="Samson G."/>
            <person name="Symeonidi A."/>
            <person name="Weissenbach J."/>
            <person name="Zambounis A."/>
            <person name="Wincker P."/>
            <person name="Boyen C."/>
        </authorList>
    </citation>
    <scope>NUCLEOTIDE SEQUENCE [LARGE SCALE GENOMIC DNA]</scope>
    <source>
        <strain evidence="16">cv. Stackhouse</strain>
    </source>
</reference>
<evidence type="ECO:0000256" key="10">
    <source>
        <dbReference type="PIRSR" id="PIRSR604808-3"/>
    </source>
</evidence>
<keyword evidence="3 11" id="KW-0863">Zinc-finger</keyword>
<feature type="active site" description="Proton donor/acceptor" evidence="8">
    <location>
        <position position="186"/>
    </location>
</feature>
<dbReference type="GO" id="GO:0006284">
    <property type="term" value="P:base-excision repair"/>
    <property type="evidence" value="ECO:0007669"/>
    <property type="project" value="TreeGrafter"/>
</dbReference>
<evidence type="ECO:0000256" key="11">
    <source>
        <dbReference type="PROSITE-ProRule" id="PRU01343"/>
    </source>
</evidence>
<dbReference type="AlphaFoldDB" id="R7QRZ1"/>
<dbReference type="GO" id="GO:0003906">
    <property type="term" value="F:DNA-(apurinic or apyrimidinic site) endonuclease activity"/>
    <property type="evidence" value="ECO:0007669"/>
    <property type="project" value="TreeGrafter"/>
</dbReference>
<dbReference type="SUPFAM" id="SSF56219">
    <property type="entry name" value="DNase I-like"/>
    <property type="match status" value="1"/>
</dbReference>
<dbReference type="InterPro" id="IPR010666">
    <property type="entry name" value="Znf_GRF"/>
</dbReference>
<organism evidence="15 16">
    <name type="scientific">Chondrus crispus</name>
    <name type="common">Carrageen Irish moss</name>
    <name type="synonym">Polymorpha crispa</name>
    <dbReference type="NCBI Taxonomy" id="2769"/>
    <lineage>
        <taxon>Eukaryota</taxon>
        <taxon>Rhodophyta</taxon>
        <taxon>Florideophyceae</taxon>
        <taxon>Rhodymeniophycidae</taxon>
        <taxon>Gigartinales</taxon>
        <taxon>Gigartinaceae</taxon>
        <taxon>Chondrus</taxon>
    </lineage>
</organism>
<keyword evidence="7" id="KW-0539">Nucleus</keyword>
<dbReference type="Gene3D" id="3.60.10.10">
    <property type="entry name" value="Endonuclease/exonuclease/phosphatase"/>
    <property type="match status" value="1"/>
</dbReference>
<dbReference type="OrthoDB" id="4354at2759"/>
<keyword evidence="12" id="KW-0234">DNA repair</keyword>
<dbReference type="GO" id="GO:0008081">
    <property type="term" value="F:phosphoric diester hydrolase activity"/>
    <property type="evidence" value="ECO:0007669"/>
    <property type="project" value="TreeGrafter"/>
</dbReference>
<dbReference type="PROSITE" id="PS51435">
    <property type="entry name" value="AP_NUCLEASE_F1_4"/>
    <property type="match status" value="1"/>
</dbReference>
<dbReference type="PANTHER" id="PTHR22748:SF4">
    <property type="entry name" value="DNA-(APURINIC OR APYRIMIDINIC SITE) ENDONUCLEASE 2"/>
    <property type="match status" value="1"/>
</dbReference>
<feature type="binding site" evidence="9">
    <location>
        <position position="188"/>
    </location>
    <ligand>
        <name>Mg(2+)</name>
        <dbReference type="ChEBI" id="CHEBI:18420"/>
        <label>1</label>
    </ligand>
</feature>
<dbReference type="Proteomes" id="UP000012073">
    <property type="component" value="Unassembled WGS sequence"/>
</dbReference>
<feature type="binding site" evidence="9">
    <location>
        <position position="7"/>
    </location>
    <ligand>
        <name>Mg(2+)</name>
        <dbReference type="ChEBI" id="CHEBI:18420"/>
        <label>1</label>
    </ligand>
</feature>
<evidence type="ECO:0000313" key="15">
    <source>
        <dbReference type="EMBL" id="CDF41262.1"/>
    </source>
</evidence>
<dbReference type="PANTHER" id="PTHR22748">
    <property type="entry name" value="AP ENDONUCLEASE"/>
    <property type="match status" value="1"/>
</dbReference>
<proteinExistence type="inferred from homology"/>
<dbReference type="GO" id="GO:0008270">
    <property type="term" value="F:zinc ion binding"/>
    <property type="evidence" value="ECO:0007669"/>
    <property type="project" value="UniProtKB-KW"/>
</dbReference>
<name>R7QRZ1_CHOCR</name>
<accession>R7QRZ1</accession>
<dbReference type="InterPro" id="IPR036691">
    <property type="entry name" value="Endo/exonu/phosph_ase_sf"/>
</dbReference>
<evidence type="ECO:0000256" key="7">
    <source>
        <dbReference type="ARBA" id="ARBA00023242"/>
    </source>
</evidence>
<evidence type="ECO:0000256" key="2">
    <source>
        <dbReference type="ARBA" id="ARBA00022723"/>
    </source>
</evidence>
<feature type="compositionally biased region" description="Polar residues" evidence="13">
    <location>
        <begin position="386"/>
        <end position="400"/>
    </location>
</feature>
<comment type="cofactor">
    <cofactor evidence="9 12">
        <name>Mg(2+)</name>
        <dbReference type="ChEBI" id="CHEBI:18420"/>
    </cofactor>
    <cofactor evidence="9 12">
        <name>Mn(2+)</name>
        <dbReference type="ChEBI" id="CHEBI:29035"/>
    </cofactor>
    <text evidence="9 12">Probably binds two magnesium or manganese ions per subunit.</text>
</comment>
<evidence type="ECO:0000259" key="14">
    <source>
        <dbReference type="PROSITE" id="PS51999"/>
    </source>
</evidence>
<evidence type="ECO:0000256" key="5">
    <source>
        <dbReference type="ARBA" id="ARBA00022833"/>
    </source>
</evidence>
<feature type="domain" description="GRF-type" evidence="14">
    <location>
        <begin position="456"/>
        <end position="502"/>
    </location>
</feature>
<evidence type="ECO:0000256" key="9">
    <source>
        <dbReference type="PIRSR" id="PIRSR604808-2"/>
    </source>
</evidence>
<evidence type="ECO:0000256" key="12">
    <source>
        <dbReference type="RuleBase" id="RU362131"/>
    </source>
</evidence>
<feature type="binding site" evidence="9">
    <location>
        <position position="288"/>
    </location>
    <ligand>
        <name>Mg(2+)</name>
        <dbReference type="ChEBI" id="CHEBI:18420"/>
        <label>1</label>
    </ligand>
</feature>
<evidence type="ECO:0000256" key="4">
    <source>
        <dbReference type="ARBA" id="ARBA00022801"/>
    </source>
</evidence>
<keyword evidence="6 9" id="KW-0460">Magnesium</keyword>
<feature type="site" description="Transition state stabilizer" evidence="10">
    <location>
        <position position="188"/>
    </location>
</feature>
<gene>
    <name evidence="15" type="ORF">CHC_T00000985001</name>
</gene>
<feature type="site" description="Interaction with DNA substrate" evidence="10">
    <location>
        <position position="289"/>
    </location>
</feature>